<dbReference type="AlphaFoldDB" id="Q62YG1"/>
<feature type="transmembrane region" description="Helical" evidence="1">
    <location>
        <begin position="14"/>
        <end position="35"/>
    </location>
</feature>
<keyword evidence="1" id="KW-1133">Transmembrane helix</keyword>
<proteinExistence type="predicted"/>
<reference evidence="2 3" key="1">
    <citation type="journal article" date="2004" name="Genome Biol.">
        <title>Complete genome sequence of the industrial bacterium Bacillus licheniformis and comparisons with closely related Bacillus species.</title>
        <authorList>
            <person name="Rey M.W."/>
            <person name="Ramaiya P."/>
            <person name="Nelson B.A."/>
            <person name="Brody-Karpin S.D."/>
            <person name="Zaretsky E.J."/>
            <person name="Tang M."/>
            <person name="Lopez de Leon A."/>
            <person name="Xiang H."/>
            <person name="Gusti V."/>
            <person name="Clausen I.G."/>
            <person name="Olsen P.B."/>
            <person name="Rasmussen M.D."/>
            <person name="Andersen J.T."/>
            <person name="Jorgensen P.L."/>
            <person name="Larsen T.S."/>
            <person name="Sorokin A."/>
            <person name="Bolotin A."/>
            <person name="Lapidus A."/>
            <person name="Galleron N."/>
            <person name="Ehrlich S.D."/>
            <person name="Berka R.M."/>
        </authorList>
    </citation>
    <scope>NUCLEOTIDE SEQUENCE [LARGE SCALE GENOMIC DNA]</scope>
    <source>
        <strain evidence="3">ATCC 14580 / DSM 13 / JCM 2505 / CCUG 7422 / NBRC 12200 / NCIMB 9375 / NCTC 10341 / NRRL NRS-1264 / Gibson 46</strain>
    </source>
</reference>
<keyword evidence="3" id="KW-1185">Reference proteome</keyword>
<name>Q62YG1_BACLD</name>
<keyword evidence="1" id="KW-0472">Membrane</keyword>
<accession>Q62YG1</accession>
<evidence type="ECO:0000313" key="3">
    <source>
        <dbReference type="Proteomes" id="UP000000606"/>
    </source>
</evidence>
<dbReference type="KEGG" id="bli:BL05047"/>
<protein>
    <submittedName>
        <fullName evidence="2">Uncharacterized protein</fullName>
    </submittedName>
</protein>
<gene>
    <name evidence="2" type="ordered locus">BL05047</name>
</gene>
<dbReference type="Proteomes" id="UP000000606">
    <property type="component" value="Chromosome"/>
</dbReference>
<dbReference type="HOGENOM" id="CLU_3354531_0_0_9"/>
<organism evidence="2 3">
    <name type="scientific">Bacillus licheniformis (strain ATCC 14580 / DSM 13 / JCM 2505 / CCUG 7422 / NBRC 12200 / NCIMB 9375 / NCTC 10341 / NRRL NRS-1264 / Gibson 46)</name>
    <dbReference type="NCBI Taxonomy" id="279010"/>
    <lineage>
        <taxon>Bacteria</taxon>
        <taxon>Bacillati</taxon>
        <taxon>Bacillota</taxon>
        <taxon>Bacilli</taxon>
        <taxon>Bacillales</taxon>
        <taxon>Bacillaceae</taxon>
        <taxon>Bacillus</taxon>
    </lineage>
</organism>
<evidence type="ECO:0000313" key="2">
    <source>
        <dbReference type="EMBL" id="AAU22197.1"/>
    </source>
</evidence>
<evidence type="ECO:0000256" key="1">
    <source>
        <dbReference type="SAM" id="Phobius"/>
    </source>
</evidence>
<dbReference type="EMBL" id="CP000002">
    <property type="protein sequence ID" value="AAU22197.1"/>
    <property type="molecule type" value="Genomic_DNA"/>
</dbReference>
<sequence length="36" mass="4170">MSKIAANPGMKEKYPIRIVSFSFFVISHYFFTLVIS</sequence>
<keyword evidence="1" id="KW-0812">Transmembrane</keyword>